<evidence type="ECO:0000256" key="2">
    <source>
        <dbReference type="SAM" id="Phobius"/>
    </source>
</evidence>
<evidence type="ECO:0000256" key="1">
    <source>
        <dbReference type="SAM" id="MobiDB-lite"/>
    </source>
</evidence>
<keyword evidence="2" id="KW-1133">Transmembrane helix</keyword>
<proteinExistence type="predicted"/>
<keyword evidence="2" id="KW-0812">Transmembrane</keyword>
<dbReference type="Proteomes" id="UP000241818">
    <property type="component" value="Unassembled WGS sequence"/>
</dbReference>
<keyword evidence="2" id="KW-0472">Membrane</keyword>
<dbReference type="InParanoid" id="A0A2T3B9U4"/>
<dbReference type="GeneID" id="36573238"/>
<reference evidence="3 4" key="1">
    <citation type="journal article" date="2018" name="New Phytol.">
        <title>Comparative genomics and transcriptomics depict ericoid mycorrhizal fungi as versatile saprotrophs and plant mutualists.</title>
        <authorList>
            <person name="Martino E."/>
            <person name="Morin E."/>
            <person name="Grelet G.A."/>
            <person name="Kuo A."/>
            <person name="Kohler A."/>
            <person name="Daghino S."/>
            <person name="Barry K.W."/>
            <person name="Cichocki N."/>
            <person name="Clum A."/>
            <person name="Dockter R.B."/>
            <person name="Hainaut M."/>
            <person name="Kuo R.C."/>
            <person name="LaButti K."/>
            <person name="Lindahl B.D."/>
            <person name="Lindquist E.A."/>
            <person name="Lipzen A."/>
            <person name="Khouja H.R."/>
            <person name="Magnuson J."/>
            <person name="Murat C."/>
            <person name="Ohm R.A."/>
            <person name="Singer S.W."/>
            <person name="Spatafora J.W."/>
            <person name="Wang M."/>
            <person name="Veneault-Fourrey C."/>
            <person name="Henrissat B."/>
            <person name="Grigoriev I.V."/>
            <person name="Martin F.M."/>
            <person name="Perotto S."/>
        </authorList>
    </citation>
    <scope>NUCLEOTIDE SEQUENCE [LARGE SCALE GENOMIC DNA]</scope>
    <source>
        <strain evidence="3 4">ATCC 22711</strain>
    </source>
</reference>
<evidence type="ECO:0000313" key="3">
    <source>
        <dbReference type="EMBL" id="PSS25058.1"/>
    </source>
</evidence>
<dbReference type="PANTHER" id="PTHR36587">
    <property type="entry name" value="EXPRESSION SITE-ASSOCIATED GENE 3 (ESAG3)-LIKE PROTEIN"/>
    <property type="match status" value="1"/>
</dbReference>
<dbReference type="CDD" id="cd22997">
    <property type="entry name" value="GT_LH"/>
    <property type="match status" value="1"/>
</dbReference>
<keyword evidence="4" id="KW-1185">Reference proteome</keyword>
<dbReference type="EMBL" id="KZ679007">
    <property type="protein sequence ID" value="PSS25058.1"/>
    <property type="molecule type" value="Genomic_DNA"/>
</dbReference>
<feature type="transmembrane region" description="Helical" evidence="2">
    <location>
        <begin position="33"/>
        <end position="52"/>
    </location>
</feature>
<gene>
    <name evidence="3" type="ORF">M430DRAFT_24908</name>
</gene>
<protein>
    <submittedName>
        <fullName evidence="3">Uncharacterized protein</fullName>
    </submittedName>
</protein>
<dbReference type="AlphaFoldDB" id="A0A2T3B9U4"/>
<feature type="region of interest" description="Disordered" evidence="1">
    <location>
        <begin position="86"/>
        <end position="109"/>
    </location>
</feature>
<feature type="compositionally biased region" description="Acidic residues" evidence="1">
    <location>
        <begin position="93"/>
        <end position="104"/>
    </location>
</feature>
<accession>A0A2T3B9U4</accession>
<sequence>MHDDTLLGGEPPRRSPGKVAGYIMAQLRRPRRLRSCFFPIAIILTVILFFILEKRHSTFRTLQADIHHTAPKAVSHIKAYVPTTVSEVSEPSEQVEDSGWDEAADSSKQSNNITRKPRFHLLITAKKATPNLCRTLLSAAVLNYPPATLINYESSDDDDRPSGADIVRKTYDFLSGKETQHDDLILVAEEDSWFQLPAEVTINRFFHSMQNADKQLLEKHGRKPPEIELNSTVIPLGSPRYTQRVLFGAQKECSNPPEDLACYSAPEPPLPEDTNDFEADRNSEVKYSSPRYMGPTMAIGHVADLRPIYERATEILQSENNGARSSQYVFSQIWGKQEYVRSLRSKAFSINVPLSAWARFKLGLGDDPVQIPAITPTNTVVQPGKKYEFGIGLDYEGSIFQNLHNSADDIRFVTFKNPSTTDPQTTLSEPALQSPIQIPLDLNQTAPPFAQHPVSSPNPDPPIIAGLDDLPRENNGWQDIELATNIVAPSSSVPSTLNFHGNEALVNEWWNKMWYQPHARALLRQNIRNPDGAIVAKAAAEVDEWWDTRGGKGGAWTDSGKWLGWNEVCGGFEEQVFGDGRGMFGQEGVDQHGEGVVQIDKEKEKVEGQEEQTNGTKG</sequence>
<dbReference type="OrthoDB" id="422736at2759"/>
<dbReference type="RefSeq" id="XP_024723657.1">
    <property type="nucleotide sequence ID" value="XM_024865157.1"/>
</dbReference>
<dbReference type="PANTHER" id="PTHR36587:SF2">
    <property type="entry name" value="EXPRESSION SITE-ASSOCIATED GENE 3 (ESAG3)-LIKE PROTEIN"/>
    <property type="match status" value="1"/>
</dbReference>
<name>A0A2T3B9U4_AMORE</name>
<evidence type="ECO:0000313" key="4">
    <source>
        <dbReference type="Proteomes" id="UP000241818"/>
    </source>
</evidence>
<organism evidence="3 4">
    <name type="scientific">Amorphotheca resinae ATCC 22711</name>
    <dbReference type="NCBI Taxonomy" id="857342"/>
    <lineage>
        <taxon>Eukaryota</taxon>
        <taxon>Fungi</taxon>
        <taxon>Dikarya</taxon>
        <taxon>Ascomycota</taxon>
        <taxon>Pezizomycotina</taxon>
        <taxon>Leotiomycetes</taxon>
        <taxon>Helotiales</taxon>
        <taxon>Amorphothecaceae</taxon>
        <taxon>Amorphotheca</taxon>
    </lineage>
</organism>